<dbReference type="InterPro" id="IPR011566">
    <property type="entry name" value="Ubq_synth_Coq7"/>
</dbReference>
<keyword evidence="11" id="KW-1185">Reference proteome</keyword>
<reference evidence="10" key="1">
    <citation type="journal article" date="2014" name="Int. J. Syst. Evol. Microbiol.">
        <title>Complete genome sequence of Corynebacterium casei LMG S-19264T (=DSM 44701T), isolated from a smear-ripened cheese.</title>
        <authorList>
            <consortium name="US DOE Joint Genome Institute (JGI-PGF)"/>
            <person name="Walter F."/>
            <person name="Albersmeier A."/>
            <person name="Kalinowski J."/>
            <person name="Ruckert C."/>
        </authorList>
    </citation>
    <scope>NUCLEOTIDE SEQUENCE</scope>
    <source>
        <strain evidence="10">CGMCC 1.12921</strain>
    </source>
</reference>
<feature type="binding site" evidence="8">
    <location>
        <position position="130"/>
    </location>
    <ligand>
        <name>Fe cation</name>
        <dbReference type="ChEBI" id="CHEBI:24875"/>
        <label>2</label>
    </ligand>
</feature>
<sequence length="201" mass="22158">MTDDTPTGETLIDETPPANSPHLNRPGPRAARIREMLRVDHAGEYGAVQIYKGQRAVFDKLPHKARIAGLLKEMEEGEYEHLHAFDRLLMEHRSRPTIFAPVWDVAGFALGAGTALMGEKAAMACTSAVEEVIEQHYKAQAEEVGDTDPEMRDRFLKFRADEIGHKDTALAEGAEETPGYGLLKGVIQAGCHLAIRVSEKL</sequence>
<dbReference type="RefSeq" id="WP_188159638.1">
    <property type="nucleotide sequence ID" value="NZ_BMGH01000001.1"/>
</dbReference>
<evidence type="ECO:0000256" key="9">
    <source>
        <dbReference type="SAM" id="MobiDB-lite"/>
    </source>
</evidence>
<protein>
    <recommendedName>
        <fullName evidence="8">3-demethoxyubiquinol 3-hydroxylase</fullName>
        <shortName evidence="8">DMQ hydroxylase</shortName>
        <ecNumber evidence="8">1.14.99.60</ecNumber>
    </recommendedName>
    <alternativeName>
        <fullName evidence="8">2-nonaprenyl-3-methyl-6-methoxy-1,4-benzoquinol hydroxylase</fullName>
    </alternativeName>
</protein>
<comment type="caution">
    <text evidence="10">The sequence shown here is derived from an EMBL/GenBank/DDBJ whole genome shotgun (WGS) entry which is preliminary data.</text>
</comment>
<evidence type="ECO:0000256" key="4">
    <source>
        <dbReference type="ARBA" id="ARBA00023002"/>
    </source>
</evidence>
<evidence type="ECO:0000313" key="10">
    <source>
        <dbReference type="EMBL" id="GGC98436.1"/>
    </source>
</evidence>
<dbReference type="Pfam" id="PF03232">
    <property type="entry name" value="COQ7"/>
    <property type="match status" value="1"/>
</dbReference>
<dbReference type="Gene3D" id="1.20.1260.10">
    <property type="match status" value="1"/>
</dbReference>
<dbReference type="GO" id="GO:0008682">
    <property type="term" value="F:3-demethoxyubiquinol 3-hydroxylase activity"/>
    <property type="evidence" value="ECO:0007669"/>
    <property type="project" value="UniProtKB-EC"/>
</dbReference>
<feature type="binding site" evidence="8">
    <location>
        <position position="81"/>
    </location>
    <ligand>
        <name>Fe cation</name>
        <dbReference type="ChEBI" id="CHEBI:24875"/>
        <label>1</label>
    </ligand>
</feature>
<feature type="binding site" evidence="8">
    <location>
        <position position="78"/>
    </location>
    <ligand>
        <name>Fe cation</name>
        <dbReference type="ChEBI" id="CHEBI:24875"/>
        <label>2</label>
    </ligand>
</feature>
<dbReference type="GO" id="GO:0006744">
    <property type="term" value="P:ubiquinone biosynthetic process"/>
    <property type="evidence" value="ECO:0007669"/>
    <property type="project" value="UniProtKB-UniRule"/>
</dbReference>
<dbReference type="GO" id="GO:0046872">
    <property type="term" value="F:metal ion binding"/>
    <property type="evidence" value="ECO:0007669"/>
    <property type="project" value="UniProtKB-KW"/>
</dbReference>
<organism evidence="10 11">
    <name type="scientific">Aquisalinus flavus</name>
    <dbReference type="NCBI Taxonomy" id="1526572"/>
    <lineage>
        <taxon>Bacteria</taxon>
        <taxon>Pseudomonadati</taxon>
        <taxon>Pseudomonadota</taxon>
        <taxon>Alphaproteobacteria</taxon>
        <taxon>Parvularculales</taxon>
        <taxon>Parvularculaceae</taxon>
        <taxon>Aquisalinus</taxon>
    </lineage>
</organism>
<comment type="cofactor">
    <cofactor evidence="8">
        <name>Fe cation</name>
        <dbReference type="ChEBI" id="CHEBI:24875"/>
    </cofactor>
    <text evidence="8">Binds 2 iron ions per subunit.</text>
</comment>
<dbReference type="InterPro" id="IPR012347">
    <property type="entry name" value="Ferritin-like"/>
</dbReference>
<proteinExistence type="inferred from homology"/>
<dbReference type="PANTHER" id="PTHR11237">
    <property type="entry name" value="COENZYME Q10 BIOSYNTHESIS PROTEIN 7"/>
    <property type="match status" value="1"/>
</dbReference>
<dbReference type="EMBL" id="BMGH01000001">
    <property type="protein sequence ID" value="GGC98436.1"/>
    <property type="molecule type" value="Genomic_DNA"/>
</dbReference>
<feature type="binding site" evidence="8">
    <location>
        <position position="44"/>
    </location>
    <ligand>
        <name>Fe cation</name>
        <dbReference type="ChEBI" id="CHEBI:24875"/>
        <label>1</label>
    </ligand>
</feature>
<dbReference type="EC" id="1.14.99.60" evidence="8"/>
<comment type="similarity">
    <text evidence="8">Belongs to the COQ7 family.</text>
</comment>
<feature type="binding site" evidence="8">
    <location>
        <position position="165"/>
    </location>
    <ligand>
        <name>Fe cation</name>
        <dbReference type="ChEBI" id="CHEBI:24875"/>
        <label>2</label>
    </ligand>
</feature>
<feature type="region of interest" description="Disordered" evidence="9">
    <location>
        <begin position="1"/>
        <end position="27"/>
    </location>
</feature>
<accession>A0A8J2V6Y8</accession>
<comment type="subcellular location">
    <subcellularLocation>
        <location evidence="8">Cell membrane</location>
        <topology evidence="8">Peripheral membrane protein</topology>
    </subcellularLocation>
</comment>
<evidence type="ECO:0000256" key="1">
    <source>
        <dbReference type="ARBA" id="ARBA00004749"/>
    </source>
</evidence>
<keyword evidence="2 8" id="KW-0831">Ubiquinone biosynthesis</keyword>
<name>A0A8J2V6Y8_9PROT</name>
<gene>
    <name evidence="8 10" type="primary">coq7</name>
    <name evidence="10" type="ORF">GCM10011342_04190</name>
</gene>
<dbReference type="UniPathway" id="UPA00232"/>
<dbReference type="CDD" id="cd01042">
    <property type="entry name" value="DMQH"/>
    <property type="match status" value="1"/>
</dbReference>
<keyword evidence="7 8" id="KW-0472">Membrane</keyword>
<evidence type="ECO:0000256" key="6">
    <source>
        <dbReference type="ARBA" id="ARBA00023033"/>
    </source>
</evidence>
<dbReference type="Proteomes" id="UP000613582">
    <property type="component" value="Unassembled WGS sequence"/>
</dbReference>
<dbReference type="InterPro" id="IPR009078">
    <property type="entry name" value="Ferritin-like_SF"/>
</dbReference>
<dbReference type="GO" id="GO:0005886">
    <property type="term" value="C:plasma membrane"/>
    <property type="evidence" value="ECO:0007669"/>
    <property type="project" value="UniProtKB-SubCell"/>
</dbReference>
<keyword evidence="4 8" id="KW-0560">Oxidoreductase</keyword>
<evidence type="ECO:0000256" key="3">
    <source>
        <dbReference type="ARBA" id="ARBA00022723"/>
    </source>
</evidence>
<evidence type="ECO:0000256" key="7">
    <source>
        <dbReference type="ARBA" id="ARBA00023136"/>
    </source>
</evidence>
<dbReference type="AlphaFoldDB" id="A0A8J2V6Y8"/>
<keyword evidence="6 8" id="KW-0503">Monooxygenase</keyword>
<feature type="binding site" evidence="8">
    <location>
        <position position="162"/>
    </location>
    <ligand>
        <name>Fe cation</name>
        <dbReference type="ChEBI" id="CHEBI:24875"/>
        <label>2</label>
    </ligand>
</feature>
<comment type="function">
    <text evidence="8">Catalyzes the hydroxylation of 2-nonaprenyl-3-methyl-6-methoxy-1,4-benzoquinol during ubiquinone biosynthesis.</text>
</comment>
<keyword evidence="8" id="KW-1003">Cell membrane</keyword>
<evidence type="ECO:0000313" key="11">
    <source>
        <dbReference type="Proteomes" id="UP000613582"/>
    </source>
</evidence>
<reference evidence="10" key="2">
    <citation type="submission" date="2020-09" db="EMBL/GenBank/DDBJ databases">
        <authorList>
            <person name="Sun Q."/>
            <person name="Zhou Y."/>
        </authorList>
    </citation>
    <scope>NUCLEOTIDE SEQUENCE</scope>
    <source>
        <strain evidence="10">CGMCC 1.12921</strain>
    </source>
</reference>
<dbReference type="PANTHER" id="PTHR11237:SF4">
    <property type="entry name" value="5-DEMETHOXYUBIQUINONE HYDROXYLASE, MITOCHONDRIAL"/>
    <property type="match status" value="1"/>
</dbReference>
<dbReference type="SUPFAM" id="SSF47240">
    <property type="entry name" value="Ferritin-like"/>
    <property type="match status" value="1"/>
</dbReference>
<comment type="pathway">
    <text evidence="1 8">Cofactor biosynthesis; ubiquinone biosynthesis.</text>
</comment>
<comment type="catalytic activity">
    <reaction evidence="8">
        <text>a 5-methoxy-2-methyl-3-(all-trans-polyprenyl)benzene-1,4-diol + AH2 + O2 = a 3-demethylubiquinol + A + H2O</text>
        <dbReference type="Rhea" id="RHEA:50908"/>
        <dbReference type="Rhea" id="RHEA-COMP:10859"/>
        <dbReference type="Rhea" id="RHEA-COMP:10914"/>
        <dbReference type="ChEBI" id="CHEBI:13193"/>
        <dbReference type="ChEBI" id="CHEBI:15377"/>
        <dbReference type="ChEBI" id="CHEBI:15379"/>
        <dbReference type="ChEBI" id="CHEBI:17499"/>
        <dbReference type="ChEBI" id="CHEBI:84167"/>
        <dbReference type="ChEBI" id="CHEBI:84422"/>
        <dbReference type="EC" id="1.14.99.60"/>
    </reaction>
</comment>
<evidence type="ECO:0000256" key="2">
    <source>
        <dbReference type="ARBA" id="ARBA00022688"/>
    </source>
</evidence>
<evidence type="ECO:0000256" key="5">
    <source>
        <dbReference type="ARBA" id="ARBA00023004"/>
    </source>
</evidence>
<feature type="binding site" evidence="8">
    <location>
        <position position="162"/>
    </location>
    <ligand>
        <name>Fe cation</name>
        <dbReference type="ChEBI" id="CHEBI:24875"/>
        <label>1</label>
    </ligand>
</feature>
<keyword evidence="5 8" id="KW-0408">Iron</keyword>
<dbReference type="HAMAP" id="MF_01658">
    <property type="entry name" value="COQ7"/>
    <property type="match status" value="1"/>
</dbReference>
<evidence type="ECO:0000256" key="8">
    <source>
        <dbReference type="HAMAP-Rule" id="MF_01658"/>
    </source>
</evidence>
<feature type="binding site" evidence="8">
    <location>
        <position position="78"/>
    </location>
    <ligand>
        <name>Fe cation</name>
        <dbReference type="ChEBI" id="CHEBI:24875"/>
        <label>1</label>
    </ligand>
</feature>
<keyword evidence="3 8" id="KW-0479">Metal-binding</keyword>